<keyword evidence="1" id="KW-0732">Signal</keyword>
<reference evidence="2 3" key="1">
    <citation type="journal article" date="2012" name="J. Bacteriol.">
        <title>Genome sequences of type strains of seven species of the marine bacterium Pseudoalteromonas.</title>
        <authorList>
            <person name="Xie B.B."/>
            <person name="Shu Y.L."/>
            <person name="Qin Q.L."/>
            <person name="Rong J.C."/>
            <person name="Zhang X.Y."/>
            <person name="Chen X.L."/>
            <person name="Shi M."/>
            <person name="He H.L."/>
            <person name="Zhou B.C."/>
            <person name="Zhang Y.Z."/>
        </authorList>
    </citation>
    <scope>NUCLEOTIDE SEQUENCE [LARGE SCALE GENOMIC DNA]</scope>
    <source>
        <strain evidence="2 3">A 37-1-2</strain>
    </source>
</reference>
<dbReference type="EMBL" id="CP011025">
    <property type="protein sequence ID" value="ATC86474.1"/>
    <property type="molecule type" value="Genomic_DNA"/>
</dbReference>
<organism evidence="2 3">
    <name type="scientific">Pseudoalteromonas arctica A 37-1-2</name>
    <dbReference type="NCBI Taxonomy" id="1117313"/>
    <lineage>
        <taxon>Bacteria</taxon>
        <taxon>Pseudomonadati</taxon>
        <taxon>Pseudomonadota</taxon>
        <taxon>Gammaproteobacteria</taxon>
        <taxon>Alteromonadales</taxon>
        <taxon>Pseudoalteromonadaceae</taxon>
        <taxon>Pseudoalteromonas</taxon>
    </lineage>
</organism>
<gene>
    <name evidence="2" type="ORF">PARC_a1922</name>
</gene>
<dbReference type="PROSITE" id="PS51257">
    <property type="entry name" value="PROKAR_LIPOPROTEIN"/>
    <property type="match status" value="1"/>
</dbReference>
<protein>
    <submittedName>
        <fullName evidence="2">Uncharacterized protein</fullName>
    </submittedName>
</protein>
<proteinExistence type="predicted"/>
<sequence>MKTPLFYLSLLSVSCAFSSLTYTTPLHAKTIQPSTHIGTWLNKDEDADGVPDEQDEYPFDADKTTITIVQEE</sequence>
<dbReference type="KEGG" id="part:PARC_a1922"/>
<feature type="signal peptide" evidence="1">
    <location>
        <begin position="1"/>
        <end position="28"/>
    </location>
</feature>
<name>A0A290S2R8_9GAMM</name>
<feature type="chain" id="PRO_5013307607" evidence="1">
    <location>
        <begin position="29"/>
        <end position="72"/>
    </location>
</feature>
<accession>A0A290S2R8</accession>
<dbReference type="Proteomes" id="UP000016505">
    <property type="component" value="Chromosome I"/>
</dbReference>
<dbReference type="RefSeq" id="WP_010552709.1">
    <property type="nucleotide sequence ID" value="NZ_CP011025.1"/>
</dbReference>
<evidence type="ECO:0000313" key="3">
    <source>
        <dbReference type="Proteomes" id="UP000016505"/>
    </source>
</evidence>
<dbReference type="OrthoDB" id="6319579at2"/>
<evidence type="ECO:0000256" key="1">
    <source>
        <dbReference type="SAM" id="SignalP"/>
    </source>
</evidence>
<dbReference type="AlphaFoldDB" id="A0A290S2R8"/>
<evidence type="ECO:0000313" key="2">
    <source>
        <dbReference type="EMBL" id="ATC86474.1"/>
    </source>
</evidence>